<protein>
    <submittedName>
        <fullName evidence="2">DUF4400 domain-containing protein</fullName>
    </submittedName>
</protein>
<dbReference type="Proteomes" id="UP000592294">
    <property type="component" value="Unassembled WGS sequence"/>
</dbReference>
<organism evidence="2 3">
    <name type="scientific">Allochromatium humboldtianum</name>
    <dbReference type="NCBI Taxonomy" id="504901"/>
    <lineage>
        <taxon>Bacteria</taxon>
        <taxon>Pseudomonadati</taxon>
        <taxon>Pseudomonadota</taxon>
        <taxon>Gammaproteobacteria</taxon>
        <taxon>Chromatiales</taxon>
        <taxon>Chromatiaceae</taxon>
        <taxon>Allochromatium</taxon>
    </lineage>
</organism>
<evidence type="ECO:0000313" key="2">
    <source>
        <dbReference type="EMBL" id="NVZ08196.1"/>
    </source>
</evidence>
<name>A0A850R737_9GAMM</name>
<gene>
    <name evidence="2" type="ORF">HW932_02845</name>
</gene>
<comment type="caution">
    <text evidence="2">The sequence shown here is derived from an EMBL/GenBank/DDBJ whole genome shotgun (WGS) entry which is preliminary data.</text>
</comment>
<keyword evidence="1" id="KW-0472">Membrane</keyword>
<keyword evidence="1" id="KW-1133">Transmembrane helix</keyword>
<sequence>MAGSAADGATRPSSVSVALISLVLVALIAGAVFIPTAWLRQVQALEQQWILSHLGENTARAILHQAARWFDAQVAASGRGDRALQEALSWTLLEGSDPAWLTDRLEAAWLLVELALLRAALLAAWAPAMGLLLMAGVLDGHWRWRIRQLGFDYPSPSARQAGQLGLRLVVGLLLFMVLLPVPLHPFVIPLLGLPAVLFIGTSLAHRPKQL</sequence>
<keyword evidence="3" id="KW-1185">Reference proteome</keyword>
<feature type="transmembrane region" description="Helical" evidence="1">
    <location>
        <begin position="115"/>
        <end position="138"/>
    </location>
</feature>
<dbReference type="InterPro" id="IPR022266">
    <property type="entry name" value="DtrJ-like"/>
</dbReference>
<evidence type="ECO:0000313" key="3">
    <source>
        <dbReference type="Proteomes" id="UP000592294"/>
    </source>
</evidence>
<feature type="transmembrane region" description="Helical" evidence="1">
    <location>
        <begin position="17"/>
        <end position="39"/>
    </location>
</feature>
<accession>A0A850R737</accession>
<keyword evidence="1" id="KW-0812">Transmembrane</keyword>
<reference evidence="2 3" key="1">
    <citation type="submission" date="2020-06" db="EMBL/GenBank/DDBJ databases">
        <title>Whole-genome sequence of Allochromatium humboldtianum DSM 21881, type strain.</title>
        <authorList>
            <person name="Kyndt J.A."/>
            <person name="Meyer T.E."/>
        </authorList>
    </citation>
    <scope>NUCLEOTIDE SEQUENCE [LARGE SCALE GENOMIC DNA]</scope>
    <source>
        <strain evidence="2 3">DSM 21881</strain>
    </source>
</reference>
<dbReference type="AlphaFoldDB" id="A0A850R737"/>
<evidence type="ECO:0000256" key="1">
    <source>
        <dbReference type="SAM" id="Phobius"/>
    </source>
</evidence>
<dbReference type="EMBL" id="JABZEO010000002">
    <property type="protein sequence ID" value="NVZ08196.1"/>
    <property type="molecule type" value="Genomic_DNA"/>
</dbReference>
<dbReference type="Pfam" id="PF14348">
    <property type="entry name" value="DtrJ-like"/>
    <property type="match status" value="1"/>
</dbReference>
<proteinExistence type="predicted"/>
<feature type="transmembrane region" description="Helical" evidence="1">
    <location>
        <begin position="164"/>
        <end position="181"/>
    </location>
</feature>